<evidence type="ECO:0000313" key="1">
    <source>
        <dbReference type="EMBL" id="GFD31196.1"/>
    </source>
</evidence>
<comment type="caution">
    <text evidence="1">The sequence shown here is derived from an EMBL/GenBank/DDBJ whole genome shotgun (WGS) entry which is preliminary data.</text>
</comment>
<gene>
    <name evidence="1" type="ORF">Tci_903165</name>
</gene>
<dbReference type="EMBL" id="BKCJ011411493">
    <property type="protein sequence ID" value="GFD31196.1"/>
    <property type="molecule type" value="Genomic_DNA"/>
</dbReference>
<accession>A0A699VCV8</accession>
<feature type="non-terminal residue" evidence="1">
    <location>
        <position position="89"/>
    </location>
</feature>
<sequence>PPQPQAAEGSSYLVQQVAAASTPIPAAKPAAKPKVLKIAIAPAVSTRRRKGVVIRDPKEELHVDTLAETPTVKDKGKGILIKDPKPMKK</sequence>
<protein>
    <submittedName>
        <fullName evidence="1">Uncharacterized protein</fullName>
    </submittedName>
</protein>
<name>A0A699VCV8_TANCI</name>
<organism evidence="1">
    <name type="scientific">Tanacetum cinerariifolium</name>
    <name type="common">Dalmatian daisy</name>
    <name type="synonym">Chrysanthemum cinerariifolium</name>
    <dbReference type="NCBI Taxonomy" id="118510"/>
    <lineage>
        <taxon>Eukaryota</taxon>
        <taxon>Viridiplantae</taxon>
        <taxon>Streptophyta</taxon>
        <taxon>Embryophyta</taxon>
        <taxon>Tracheophyta</taxon>
        <taxon>Spermatophyta</taxon>
        <taxon>Magnoliopsida</taxon>
        <taxon>eudicotyledons</taxon>
        <taxon>Gunneridae</taxon>
        <taxon>Pentapetalae</taxon>
        <taxon>asterids</taxon>
        <taxon>campanulids</taxon>
        <taxon>Asterales</taxon>
        <taxon>Asteraceae</taxon>
        <taxon>Asteroideae</taxon>
        <taxon>Anthemideae</taxon>
        <taxon>Anthemidinae</taxon>
        <taxon>Tanacetum</taxon>
    </lineage>
</organism>
<feature type="non-terminal residue" evidence="1">
    <location>
        <position position="1"/>
    </location>
</feature>
<dbReference type="AlphaFoldDB" id="A0A699VCV8"/>
<reference evidence="1" key="1">
    <citation type="journal article" date="2019" name="Sci. Rep.">
        <title>Draft genome of Tanacetum cinerariifolium, the natural source of mosquito coil.</title>
        <authorList>
            <person name="Yamashiro T."/>
            <person name="Shiraishi A."/>
            <person name="Satake H."/>
            <person name="Nakayama K."/>
        </authorList>
    </citation>
    <scope>NUCLEOTIDE SEQUENCE</scope>
</reference>
<proteinExistence type="predicted"/>